<keyword evidence="2" id="KW-0236">DNA replication inhibitor</keyword>
<evidence type="ECO:0000256" key="2">
    <source>
        <dbReference type="ARBA" id="ARBA00022880"/>
    </source>
</evidence>
<feature type="region of interest" description="Disordered" evidence="5">
    <location>
        <begin position="573"/>
        <end position="597"/>
    </location>
</feature>
<feature type="compositionally biased region" description="Basic residues" evidence="5">
    <location>
        <begin position="1015"/>
        <end position="1030"/>
    </location>
</feature>
<reference evidence="7 8" key="1">
    <citation type="submission" date="2019-02" db="EMBL/GenBank/DDBJ databases">
        <title>Genome sequencing of the rare red list fungi Antrodiella citrinella (Flaviporus citrinellus).</title>
        <authorList>
            <person name="Buettner E."/>
            <person name="Kellner H."/>
        </authorList>
    </citation>
    <scope>NUCLEOTIDE SEQUENCE [LARGE SCALE GENOMIC DNA]</scope>
    <source>
        <strain evidence="7 8">DSM 108506</strain>
    </source>
</reference>
<dbReference type="PANTHER" id="PTHR22940:SF4">
    <property type="entry name" value="PROTEIN TIMELESS HOMOLOG"/>
    <property type="match status" value="1"/>
</dbReference>
<evidence type="ECO:0000256" key="1">
    <source>
        <dbReference type="ARBA" id="ARBA00004123"/>
    </source>
</evidence>
<dbReference type="AlphaFoldDB" id="A0A4S4MSF0"/>
<dbReference type="GO" id="GO:0031298">
    <property type="term" value="C:replication fork protection complex"/>
    <property type="evidence" value="ECO:0007669"/>
    <property type="project" value="TreeGrafter"/>
</dbReference>
<evidence type="ECO:0000313" key="8">
    <source>
        <dbReference type="Proteomes" id="UP000308730"/>
    </source>
</evidence>
<name>A0A4S4MSF0_9APHY</name>
<organism evidence="7 8">
    <name type="scientific">Antrodiella citrinella</name>
    <dbReference type="NCBI Taxonomy" id="2447956"/>
    <lineage>
        <taxon>Eukaryota</taxon>
        <taxon>Fungi</taxon>
        <taxon>Dikarya</taxon>
        <taxon>Basidiomycota</taxon>
        <taxon>Agaricomycotina</taxon>
        <taxon>Agaricomycetes</taxon>
        <taxon>Polyporales</taxon>
        <taxon>Steccherinaceae</taxon>
        <taxon>Antrodiella</taxon>
    </lineage>
</organism>
<evidence type="ECO:0000313" key="7">
    <source>
        <dbReference type="EMBL" id="THH29094.1"/>
    </source>
</evidence>
<dbReference type="GO" id="GO:0043111">
    <property type="term" value="P:replication fork arrest"/>
    <property type="evidence" value="ECO:0007669"/>
    <property type="project" value="TreeGrafter"/>
</dbReference>
<dbReference type="GO" id="GO:0000076">
    <property type="term" value="P:DNA replication checkpoint signaling"/>
    <property type="evidence" value="ECO:0007669"/>
    <property type="project" value="TreeGrafter"/>
</dbReference>
<accession>A0A4S4MSF0</accession>
<evidence type="ECO:0000259" key="6">
    <source>
        <dbReference type="Pfam" id="PF04821"/>
    </source>
</evidence>
<sequence length="1140" mass="129314">MNADDAISISSDDDKNANSRRSFLAPAIGSVVEALGGLEGNVYRLGDECYGCLKDLKKYWRKDDTDDERTVARIFWETRVLPNDLIPILLATAGQGEFEDKRAIACADLMTAMTWPIDLAEELQELDEVEDKGTDYTQLLTSHLAYKAALLKRDVFTALFNIVLSCLAKTPKERTERDVRIIHVVLYLLRNLAFIKDLPANMYLSADQAEYSSLQTRYVKLLQETHIFDFLLTVASSSIVEPMFNACNTLVLDIFYLLFRGVKPTILAVNQAKQPAQNLHRLLAAENQRKQSVSRNASSRHSRFGTTVVVTLNAKKHPIPDGEEDAQESAPQMLLLHRQQAISRDAGSLLDMTASKKSKAQKTKKIDELGREDNLSLEARITLQNVATKFIESCFNPLLQSLLKDIRAERPKIVEKDNLRLLYVAKWFLEFFQIQRTQEPGTPLTYGYLAEVTDRSWIVWVLKRMRGAVEDKPKQWTELQAGIDCLTQLVLLIEAMAASDETEMAEAAQTLQHQIIYNGEILDISIDSLRAYKDGTQSLAYLDSSIYLAYSLLRMLEKWGKKGGGGEMYVRKRAKKKARRKRDTEGTEVPDVEEELQEEEEEIVHETMFTFDAFEQRFANSDVTHTLLAYLTRYKEFTSPENMKRVVNLIHRQAVKAKAEGLFFNVSTLHLFRAILSEEKSLPKDQAHKDLVALITFILRKFFKAVEEDSFVAVQAFFPKNRSHWKELSSWEPETKGSKGGRIVEDTRFPPEVQVKKGYTWSQQLGIAIACLVGDGKKNLIDWVKEILTMVIGIRQRIIEDTDGSTSKGAPQDDEMEVGEVDEDALRAKMAQHGPSSDAMAQFTDYLIPYVNDEHADAACKNPHLKLMFRLVEAFILDEDAEELEWYIPAAIVPTSLQRSLNVIDQFLETPIDLDGNKPTSLLQKKRRRRTRRRSPSHSGDEREASNSDSDAPRRRKKEKKQKEQKKYKSAQFIEDSDTDEESMQAFFEREKALRERMSLAALSSGKAAAMRSTGTKKRKKNAGGKKKRKRGEDDDDDDDEEDDDPKVVEVGAASDADEDRAVDPEQSAPPRPRPKPRPVPRPKQSPTAIPVEVSPDLEVTSTTFVATDPDRFSDDEIPVHLDRSAKRRVLVMSDDDDDD</sequence>
<keyword evidence="3" id="KW-0539">Nucleus</keyword>
<dbReference type="PANTHER" id="PTHR22940">
    <property type="entry name" value="TIMEOUT/TIMELESS-2"/>
    <property type="match status" value="1"/>
</dbReference>
<comment type="caution">
    <text evidence="7">The sequence shown here is derived from an EMBL/GenBank/DDBJ whole genome shotgun (WGS) entry which is preliminary data.</text>
</comment>
<dbReference type="Proteomes" id="UP000308730">
    <property type="component" value="Unassembled WGS sequence"/>
</dbReference>
<keyword evidence="8" id="KW-1185">Reference proteome</keyword>
<dbReference type="OrthoDB" id="310853at2759"/>
<feature type="compositionally biased region" description="Basic residues" evidence="5">
    <location>
        <begin position="924"/>
        <end position="936"/>
    </location>
</feature>
<dbReference type="EMBL" id="SGPM01000140">
    <property type="protein sequence ID" value="THH29094.1"/>
    <property type="molecule type" value="Genomic_DNA"/>
</dbReference>
<feature type="compositionally biased region" description="Acidic residues" evidence="5">
    <location>
        <begin position="586"/>
        <end position="597"/>
    </location>
</feature>
<feature type="compositionally biased region" description="Acidic residues" evidence="5">
    <location>
        <begin position="1034"/>
        <end position="1045"/>
    </location>
</feature>
<feature type="region of interest" description="Disordered" evidence="5">
    <location>
        <begin position="999"/>
        <end position="1118"/>
    </location>
</feature>
<dbReference type="GO" id="GO:0006281">
    <property type="term" value="P:DNA repair"/>
    <property type="evidence" value="ECO:0007669"/>
    <property type="project" value="TreeGrafter"/>
</dbReference>
<keyword evidence="4" id="KW-0131">Cell cycle</keyword>
<proteinExistence type="predicted"/>
<feature type="domain" description="Timeless N-terminal" evidence="6">
    <location>
        <begin position="42"/>
        <end position="310"/>
    </location>
</feature>
<dbReference type="GO" id="GO:0003677">
    <property type="term" value="F:DNA binding"/>
    <property type="evidence" value="ECO:0007669"/>
    <property type="project" value="TreeGrafter"/>
</dbReference>
<protein>
    <recommendedName>
        <fullName evidence="6">Timeless N-terminal domain-containing protein</fullName>
    </recommendedName>
</protein>
<gene>
    <name evidence="7" type="ORF">EUX98_g5095</name>
</gene>
<evidence type="ECO:0000256" key="3">
    <source>
        <dbReference type="ARBA" id="ARBA00023242"/>
    </source>
</evidence>
<comment type="subcellular location">
    <subcellularLocation>
        <location evidence="1">Nucleus</location>
    </subcellularLocation>
</comment>
<dbReference type="InterPro" id="IPR006906">
    <property type="entry name" value="Timeless_N"/>
</dbReference>
<evidence type="ECO:0000256" key="4">
    <source>
        <dbReference type="ARBA" id="ARBA00023306"/>
    </source>
</evidence>
<dbReference type="InterPro" id="IPR044998">
    <property type="entry name" value="Timeless"/>
</dbReference>
<feature type="region of interest" description="Disordered" evidence="5">
    <location>
        <begin position="915"/>
        <end position="982"/>
    </location>
</feature>
<feature type="compositionally biased region" description="Basic and acidic residues" evidence="5">
    <location>
        <begin position="1109"/>
        <end position="1118"/>
    </location>
</feature>
<feature type="compositionally biased region" description="Low complexity" evidence="5">
    <location>
        <begin position="999"/>
        <end position="1010"/>
    </location>
</feature>
<evidence type="ECO:0000256" key="5">
    <source>
        <dbReference type="SAM" id="MobiDB-lite"/>
    </source>
</evidence>
<dbReference type="Pfam" id="PF04821">
    <property type="entry name" value="TIMELESS"/>
    <property type="match status" value="1"/>
</dbReference>